<dbReference type="GeneID" id="96612308"/>
<protein>
    <submittedName>
        <fullName evidence="1">Uncharacterized protein</fullName>
    </submittedName>
</protein>
<accession>A0A0A1DS72</accession>
<dbReference type="Proteomes" id="UP000030300">
    <property type="component" value="Chromosome"/>
</dbReference>
<sequence length="151" mass="16386">MLKRLLCVCLLAGTLLVPVDNALLGATPASAACKPSATGNLHWSKGKPGKTWTGATISCKKKTWHRACAIVWYHTALASRPEKSKCVNLKATVKQAWRSPSAKCVPGQFQGYLYIYEKKNGKYRVVHTMVTRNLDGTAGCPTSGRTPLKKA</sequence>
<evidence type="ECO:0000313" key="1">
    <source>
        <dbReference type="EMBL" id="AIY19447.1"/>
    </source>
</evidence>
<dbReference type="EMBL" id="CP009896">
    <property type="protein sequence ID" value="AIY19447.1"/>
    <property type="molecule type" value="Genomic_DNA"/>
</dbReference>
<dbReference type="PROSITE" id="PS51257">
    <property type="entry name" value="PROKAR_LIPOPROTEIN"/>
    <property type="match status" value="1"/>
</dbReference>
<dbReference type="KEGG" id="psim:KR76_26580"/>
<dbReference type="AlphaFoldDB" id="A0A0A1DS72"/>
<proteinExistence type="predicted"/>
<name>A0A0A1DS72_NOCSI</name>
<gene>
    <name evidence="1" type="ORF">KR76_26580</name>
</gene>
<reference evidence="1 2" key="1">
    <citation type="journal article" date="2015" name="Genome Announc.">
        <title>Complete Genome Sequence of Steroid-Transforming Nocardioides simplex VKM Ac-2033D.</title>
        <authorList>
            <person name="Shtratnikova V.Y."/>
            <person name="Schelkunov M.I."/>
            <person name="Pekov Y.A."/>
            <person name="Fokina V.V."/>
            <person name="Logacheva M.D."/>
            <person name="Sokolov S.L."/>
            <person name="Bragin E.Y."/>
            <person name="Ashapkin V.V."/>
            <person name="Donova M.V."/>
        </authorList>
    </citation>
    <scope>NUCLEOTIDE SEQUENCE [LARGE SCALE GENOMIC DNA]</scope>
    <source>
        <strain evidence="1 2">VKM Ac-2033D</strain>
    </source>
</reference>
<dbReference type="STRING" id="2045.KR76_26580"/>
<keyword evidence="2" id="KW-1185">Reference proteome</keyword>
<organism evidence="1 2">
    <name type="scientific">Nocardioides simplex</name>
    <name type="common">Arthrobacter simplex</name>
    <dbReference type="NCBI Taxonomy" id="2045"/>
    <lineage>
        <taxon>Bacteria</taxon>
        <taxon>Bacillati</taxon>
        <taxon>Actinomycetota</taxon>
        <taxon>Actinomycetes</taxon>
        <taxon>Propionibacteriales</taxon>
        <taxon>Nocardioidaceae</taxon>
        <taxon>Pimelobacter</taxon>
    </lineage>
</organism>
<dbReference type="HOGENOM" id="CLU_1729490_0_0_11"/>
<evidence type="ECO:0000313" key="2">
    <source>
        <dbReference type="Proteomes" id="UP000030300"/>
    </source>
</evidence>
<dbReference type="RefSeq" id="WP_038682656.1">
    <property type="nucleotide sequence ID" value="NZ_BJMC01000020.1"/>
</dbReference>